<reference evidence="1 2" key="1">
    <citation type="submission" date="2018-01" db="EMBL/GenBank/DDBJ databases">
        <title>Genome Sequencing and Assembly of Anaerobacter polyendosporus strain CT4.</title>
        <authorList>
            <person name="Tachaapaikoon C."/>
            <person name="Sutheeworapong S."/>
            <person name="Jenjaroenpun P."/>
            <person name="Wongsurawat T."/>
            <person name="Nookeaw I."/>
            <person name="Cheawchanlertfa P."/>
            <person name="Kosugi A."/>
            <person name="Cheevadhanarak S."/>
            <person name="Ratanakhanokchai K."/>
        </authorList>
    </citation>
    <scope>NUCLEOTIDE SEQUENCE [LARGE SCALE GENOMIC DNA]</scope>
    <source>
        <strain evidence="1 2">CT4</strain>
    </source>
</reference>
<dbReference type="Proteomes" id="UP000286268">
    <property type="component" value="Chromosome"/>
</dbReference>
<dbReference type="AlphaFoldDB" id="A0A3R5TDA4"/>
<dbReference type="Gene3D" id="3.90.1720.10">
    <property type="entry name" value="endopeptidase domain like (from Nostoc punctiforme)"/>
    <property type="match status" value="1"/>
</dbReference>
<dbReference type="RefSeq" id="WP_128211175.1">
    <property type="nucleotide sequence ID" value="NZ_CP025746.1"/>
</dbReference>
<organism evidence="1 2">
    <name type="scientific">Clostridium manihotivorum</name>
    <dbReference type="NCBI Taxonomy" id="2320868"/>
    <lineage>
        <taxon>Bacteria</taxon>
        <taxon>Bacillati</taxon>
        <taxon>Bacillota</taxon>
        <taxon>Clostridia</taxon>
        <taxon>Eubacteriales</taxon>
        <taxon>Clostridiaceae</taxon>
        <taxon>Clostridium</taxon>
    </lineage>
</organism>
<evidence type="ECO:0000313" key="2">
    <source>
        <dbReference type="Proteomes" id="UP000286268"/>
    </source>
</evidence>
<accession>A0A3R5TDA4</accession>
<gene>
    <name evidence="1" type="ORF">C1I91_03025</name>
</gene>
<name>A0A3R5TDA4_9CLOT</name>
<dbReference type="KEGG" id="cmah:C1I91_03025"/>
<proteinExistence type="predicted"/>
<sequence length="181" mass="21549">MEDKYIYLVFSKTGTWLSRIIYLITKNKYAHSSLSMDPSLTKMYSFGRTNPKNPFSGGFVEENIYEGVYKIFRNSECIIYKVKISEEQYKLVKAEVDKFIIRKYELRYNFMGLFGVLFNKPVKRKNHYFCTQFVSHILVNGNIYDFKKEAELMKVDDLTDIPDKELIYKGNIYDYCNRMTI</sequence>
<dbReference type="EMBL" id="CP025746">
    <property type="protein sequence ID" value="QAA30724.1"/>
    <property type="molecule type" value="Genomic_DNA"/>
</dbReference>
<dbReference type="OrthoDB" id="1645744at2"/>
<keyword evidence="2" id="KW-1185">Reference proteome</keyword>
<protein>
    <submittedName>
        <fullName evidence="1">Uncharacterized protein</fullName>
    </submittedName>
</protein>
<evidence type="ECO:0000313" key="1">
    <source>
        <dbReference type="EMBL" id="QAA30724.1"/>
    </source>
</evidence>